<dbReference type="InterPro" id="IPR029044">
    <property type="entry name" value="Nucleotide-diphossugar_trans"/>
</dbReference>
<dbReference type="PANTHER" id="PTHR43245">
    <property type="entry name" value="BIFUNCTIONAL POLYMYXIN RESISTANCE PROTEIN ARNA"/>
    <property type="match status" value="1"/>
</dbReference>
<dbReference type="InterPro" id="IPR050177">
    <property type="entry name" value="Lipid_A_modif_metabolic_enz"/>
</dbReference>
<dbReference type="OrthoDB" id="331544at2759"/>
<evidence type="ECO:0000313" key="4">
    <source>
        <dbReference type="Proteomes" id="UP000799118"/>
    </source>
</evidence>
<dbReference type="InterPro" id="IPR001509">
    <property type="entry name" value="Epimerase_deHydtase"/>
</dbReference>
<feature type="domain" description="NAD-dependent epimerase/dehydratase" evidence="2">
    <location>
        <begin position="18"/>
        <end position="269"/>
    </location>
</feature>
<dbReference type="SUPFAM" id="SSF51735">
    <property type="entry name" value="NAD(P)-binding Rossmann-fold domains"/>
    <property type="match status" value="1"/>
</dbReference>
<name>A0A6A4HKN6_9AGAR</name>
<dbReference type="InterPro" id="IPR001173">
    <property type="entry name" value="Glyco_trans_2-like"/>
</dbReference>
<dbReference type="CDD" id="cd00761">
    <property type="entry name" value="Glyco_tranf_GTA_type"/>
    <property type="match status" value="1"/>
</dbReference>
<dbReference type="Gene3D" id="3.90.25.10">
    <property type="entry name" value="UDP-galactose 4-epimerase, domain 1"/>
    <property type="match status" value="1"/>
</dbReference>
<dbReference type="Gene3D" id="3.90.550.10">
    <property type="entry name" value="Spore Coat Polysaccharide Biosynthesis Protein SpsA, Chain A"/>
    <property type="match status" value="1"/>
</dbReference>
<evidence type="ECO:0000259" key="1">
    <source>
        <dbReference type="Pfam" id="PF00535"/>
    </source>
</evidence>
<keyword evidence="4" id="KW-1185">Reference proteome</keyword>
<evidence type="ECO:0000259" key="2">
    <source>
        <dbReference type="Pfam" id="PF01370"/>
    </source>
</evidence>
<dbReference type="SUPFAM" id="SSF53448">
    <property type="entry name" value="Nucleotide-diphospho-sugar transferases"/>
    <property type="match status" value="1"/>
</dbReference>
<evidence type="ECO:0000313" key="3">
    <source>
        <dbReference type="EMBL" id="KAE9397627.1"/>
    </source>
</evidence>
<organism evidence="3 4">
    <name type="scientific">Gymnopus androsaceus JB14</name>
    <dbReference type="NCBI Taxonomy" id="1447944"/>
    <lineage>
        <taxon>Eukaryota</taxon>
        <taxon>Fungi</taxon>
        <taxon>Dikarya</taxon>
        <taxon>Basidiomycota</taxon>
        <taxon>Agaricomycotina</taxon>
        <taxon>Agaricomycetes</taxon>
        <taxon>Agaricomycetidae</taxon>
        <taxon>Agaricales</taxon>
        <taxon>Marasmiineae</taxon>
        <taxon>Omphalotaceae</taxon>
        <taxon>Gymnopus</taxon>
    </lineage>
</organism>
<protein>
    <submittedName>
        <fullName evidence="3">Glycosyltransferase family 2 protein</fullName>
    </submittedName>
</protein>
<dbReference type="EMBL" id="ML769494">
    <property type="protein sequence ID" value="KAE9397627.1"/>
    <property type="molecule type" value="Genomic_DNA"/>
</dbReference>
<dbReference type="Pfam" id="PF01370">
    <property type="entry name" value="Epimerase"/>
    <property type="match status" value="1"/>
</dbReference>
<feature type="domain" description="Glycosyltransferase 2-like" evidence="1">
    <location>
        <begin position="633"/>
        <end position="739"/>
    </location>
</feature>
<dbReference type="PANTHER" id="PTHR43245:SF53">
    <property type="entry name" value="EPIMERASE-RELATED"/>
    <property type="match status" value="1"/>
</dbReference>
<proteinExistence type="predicted"/>
<dbReference type="InterPro" id="IPR036291">
    <property type="entry name" value="NAD(P)-bd_dom_sf"/>
</dbReference>
<dbReference type="AlphaFoldDB" id="A0A6A4HKN6"/>
<dbReference type="Proteomes" id="UP000799118">
    <property type="component" value="Unassembled WGS sequence"/>
</dbReference>
<sequence>MSSTTILNAKHPEDKLFVITGGHGFIGSHIARHLYEKGADRIRIVDISPSATIEGSLCHEFIQGNLCDPALCTRVIRGAHTVLHFAANMGGMGTIHDGNDFVIYRENHAMTINILQACLRERVQCLFYASSACVYPEALQNDAGSDVSLCETDVWAHPPPKPQGLYGLEKLNSELLIQQFSSEMDIRIARFHNVFGPGGTWRGGREKAPAALLRKAISRKRAGDLGFEMRPLELWGDGSQRRSFLYIDDAVSAIIGLLESEYAGPINIGSDNSVTIKEMADLALGHASLQTADVPFAFDDAKPLGVASRNSNNALVRSTLKWEPNVSLKEGLRRTGIWIGTQIDQLVEEVGDRGFLLEELQTSQLLNLESETIVFALLLPITSRGSDPPSRCLSNLKRFAQSVNRTTWRDTHALGERQFRIEVYLAIDEDDHFFDRGSCNKAEMVLAEEGVLISQILRCAHPRGHVCKLWRDCARAAWQNRCDYMVLMGDDVTLEDEGWMRDIHAEFLRLSSRRGVPEGFGCVAFTDIMFPGMPTFPVVHRTHMDIFNGEVVPPVFINQDGDPFLFQLYRRWNCATMIPSRISNSIGGKTLARYDKVHAQDWTFQTLDDAVSTIKTRLRERACLATEMVSVDVIVPCYRVDLSILHTILQLKPSDSCTVMFIIIVDNPLAPNIAELEKLFAHRSDVRIRINEVNSGASYSRNRGMLESAADWVYFLDDDVVPSPDVLIHAEKIIRAHPDAAGFVGNTGFPPANTVFTAALHLSGVTYFWDIASKIANDVPWGVTANLIARRNVPDGVKFDLCFPRTGGGEDIDFCRQKRKYSISEGRQGFFAAPDMKVTHPWWNHGRRSYWRFYMWSVGDGALVAMYPEHCYRVWLPNSAETLFLWVCVAGFMICQGMWPQYALRGALYTIIANVVHDCYRHLWRDTDRTRNVNIGPKMLGISWGVAVIESSLIRMVSEVGRLRGVLGRREFRHVGKRFDWFAGRWGEGPVNEETTNGQQRFFLLLLMLLFLS</sequence>
<reference evidence="3" key="1">
    <citation type="journal article" date="2019" name="Environ. Microbiol.">
        <title>Fungal ecological strategies reflected in gene transcription - a case study of two litter decomposers.</title>
        <authorList>
            <person name="Barbi F."/>
            <person name="Kohler A."/>
            <person name="Barry K."/>
            <person name="Baskaran P."/>
            <person name="Daum C."/>
            <person name="Fauchery L."/>
            <person name="Ihrmark K."/>
            <person name="Kuo A."/>
            <person name="LaButti K."/>
            <person name="Lipzen A."/>
            <person name="Morin E."/>
            <person name="Grigoriev I.V."/>
            <person name="Henrissat B."/>
            <person name="Lindahl B."/>
            <person name="Martin F."/>
        </authorList>
    </citation>
    <scope>NUCLEOTIDE SEQUENCE</scope>
    <source>
        <strain evidence="3">JB14</strain>
    </source>
</reference>
<accession>A0A6A4HKN6</accession>
<dbReference type="Pfam" id="PF00535">
    <property type="entry name" value="Glycos_transf_2"/>
    <property type="match status" value="1"/>
</dbReference>
<gene>
    <name evidence="3" type="ORF">BT96DRAFT_822980</name>
</gene>
<dbReference type="Gene3D" id="3.40.50.720">
    <property type="entry name" value="NAD(P)-binding Rossmann-like Domain"/>
    <property type="match status" value="1"/>
</dbReference>